<name>A0ABY4G4W4_9BACT</name>
<gene>
    <name evidence="2" type="ORF">MUN86_20850</name>
</gene>
<dbReference type="PANTHER" id="PTHR43617:SF20">
    <property type="entry name" value="N-ALPHA-ACETYLTRANSFERASE RIMI"/>
    <property type="match status" value="1"/>
</dbReference>
<feature type="domain" description="N-acetyltransferase" evidence="1">
    <location>
        <begin position="26"/>
        <end position="171"/>
    </location>
</feature>
<dbReference type="RefSeq" id="WP_245119915.1">
    <property type="nucleotide sequence ID" value="NZ_CP095061.1"/>
</dbReference>
<dbReference type="Proteomes" id="UP000830401">
    <property type="component" value="Chromosome"/>
</dbReference>
<dbReference type="PANTHER" id="PTHR43617">
    <property type="entry name" value="L-AMINO ACID N-ACETYLTRANSFERASE"/>
    <property type="match status" value="1"/>
</dbReference>
<keyword evidence="3" id="KW-1185">Reference proteome</keyword>
<proteinExistence type="predicted"/>
<sequence>MSDWKDTLQAEPQDLKASKPESLVQLARRPATAADFEVTLAIKKQALGPYIEQVWGWEDEFQRVFHSENFKPDSTTILLYEGKEIGLLEAEEQPDCFFIQSLLIVPEFQGRGVGTALLNEIITKALAVDKPVRLDVLQVNKRALQLYQRLGFTLQNTTELTFQLVLSTQHEVSNS</sequence>
<dbReference type="EMBL" id="CP095061">
    <property type="protein sequence ID" value="UOQ65935.1"/>
    <property type="molecule type" value="Genomic_DNA"/>
</dbReference>
<dbReference type="InterPro" id="IPR000182">
    <property type="entry name" value="GNAT_dom"/>
</dbReference>
<accession>A0ABY4G4W4</accession>
<evidence type="ECO:0000259" key="1">
    <source>
        <dbReference type="PROSITE" id="PS51186"/>
    </source>
</evidence>
<dbReference type="PROSITE" id="PS51186">
    <property type="entry name" value="GNAT"/>
    <property type="match status" value="1"/>
</dbReference>
<evidence type="ECO:0000313" key="3">
    <source>
        <dbReference type="Proteomes" id="UP000830401"/>
    </source>
</evidence>
<dbReference type="InterPro" id="IPR016181">
    <property type="entry name" value="Acyl_CoA_acyltransferase"/>
</dbReference>
<reference evidence="2" key="1">
    <citation type="submission" date="2022-04" db="EMBL/GenBank/DDBJ databases">
        <title>Hymenobacter sp. isolated from the air.</title>
        <authorList>
            <person name="Won M."/>
            <person name="Lee C.-M."/>
            <person name="Woen H.-Y."/>
            <person name="Kwon S.-W."/>
        </authorList>
    </citation>
    <scope>NUCLEOTIDE SEQUENCE</scope>
    <source>
        <strain evidence="2">5420S-77</strain>
    </source>
</reference>
<dbReference type="Gene3D" id="3.40.630.30">
    <property type="match status" value="1"/>
</dbReference>
<evidence type="ECO:0000313" key="2">
    <source>
        <dbReference type="EMBL" id="UOQ65935.1"/>
    </source>
</evidence>
<organism evidence="2 3">
    <name type="scientific">Hymenobacter volaticus</name>
    <dbReference type="NCBI Taxonomy" id="2932254"/>
    <lineage>
        <taxon>Bacteria</taxon>
        <taxon>Pseudomonadati</taxon>
        <taxon>Bacteroidota</taxon>
        <taxon>Cytophagia</taxon>
        <taxon>Cytophagales</taxon>
        <taxon>Hymenobacteraceae</taxon>
        <taxon>Hymenobacter</taxon>
    </lineage>
</organism>
<protein>
    <submittedName>
        <fullName evidence="2">GNAT family N-acetyltransferase</fullName>
    </submittedName>
</protein>
<dbReference type="SUPFAM" id="SSF55729">
    <property type="entry name" value="Acyl-CoA N-acyltransferases (Nat)"/>
    <property type="match status" value="1"/>
</dbReference>
<dbReference type="InterPro" id="IPR050276">
    <property type="entry name" value="MshD_Acetyltransferase"/>
</dbReference>
<dbReference type="Pfam" id="PF00583">
    <property type="entry name" value="Acetyltransf_1"/>
    <property type="match status" value="1"/>
</dbReference>
<dbReference type="CDD" id="cd04301">
    <property type="entry name" value="NAT_SF"/>
    <property type="match status" value="1"/>
</dbReference>